<accession>A0A2H3DEY1</accession>
<dbReference type="InParanoid" id="A0A2H3DEY1"/>
<reference evidence="7" key="1">
    <citation type="journal article" date="2017" name="Nat. Ecol. Evol.">
        <title>Genome expansion and lineage-specific genetic innovations in the forest pathogenic fungi Armillaria.</title>
        <authorList>
            <person name="Sipos G."/>
            <person name="Prasanna A.N."/>
            <person name="Walter M.C."/>
            <person name="O'Connor E."/>
            <person name="Balint B."/>
            <person name="Krizsan K."/>
            <person name="Kiss B."/>
            <person name="Hess J."/>
            <person name="Varga T."/>
            <person name="Slot J."/>
            <person name="Riley R."/>
            <person name="Boka B."/>
            <person name="Rigling D."/>
            <person name="Barry K."/>
            <person name="Lee J."/>
            <person name="Mihaltcheva S."/>
            <person name="LaButti K."/>
            <person name="Lipzen A."/>
            <person name="Waldron R."/>
            <person name="Moloney N.M."/>
            <person name="Sperisen C."/>
            <person name="Kredics L."/>
            <person name="Vagvoelgyi C."/>
            <person name="Patrignani A."/>
            <person name="Fitzpatrick D."/>
            <person name="Nagy I."/>
            <person name="Doyle S."/>
            <person name="Anderson J.B."/>
            <person name="Grigoriev I.V."/>
            <person name="Gueldener U."/>
            <person name="Muensterkoetter M."/>
            <person name="Nagy L.G."/>
        </authorList>
    </citation>
    <scope>NUCLEOTIDE SEQUENCE [LARGE SCALE GENOMIC DNA]</scope>
    <source>
        <strain evidence="7">Ar21-2</strain>
    </source>
</reference>
<dbReference type="OrthoDB" id="5511599at2759"/>
<evidence type="ECO:0000256" key="3">
    <source>
        <dbReference type="ARBA" id="ARBA00023128"/>
    </source>
</evidence>
<dbReference type="OMA" id="KFWQADT"/>
<dbReference type="InterPro" id="IPR039297">
    <property type="entry name" value="COX7a"/>
</dbReference>
<dbReference type="EMBL" id="KZ293655">
    <property type="protein sequence ID" value="PBK93779.1"/>
    <property type="molecule type" value="Genomic_DNA"/>
</dbReference>
<dbReference type="Proteomes" id="UP000217790">
    <property type="component" value="Unassembled WGS sequence"/>
</dbReference>
<evidence type="ECO:0000256" key="2">
    <source>
        <dbReference type="ARBA" id="ARBA00022792"/>
    </source>
</evidence>
<gene>
    <name evidence="6" type="ORF">ARMGADRAFT_1079282</name>
</gene>
<name>A0A2H3DEY1_ARMGA</name>
<comment type="subcellular location">
    <subcellularLocation>
        <location evidence="1">Mitochondrion inner membrane</location>
    </subcellularLocation>
</comment>
<keyword evidence="3" id="KW-0496">Mitochondrion</keyword>
<keyword evidence="5" id="KW-1133">Transmembrane helix</keyword>
<keyword evidence="4 5" id="KW-0472">Membrane</keyword>
<keyword evidence="5" id="KW-0812">Transmembrane</keyword>
<sequence length="65" mass="7418">MGIIDGLVYRKYDIIDKQKFWQADTRAVHFRAPGRAVKLRLFYGTFAFTAAYTVYGVASLILGKK</sequence>
<protein>
    <submittedName>
        <fullName evidence="6">Uncharacterized protein</fullName>
    </submittedName>
</protein>
<organism evidence="6 7">
    <name type="scientific">Armillaria gallica</name>
    <name type="common">Bulbous honey fungus</name>
    <name type="synonym">Armillaria bulbosa</name>
    <dbReference type="NCBI Taxonomy" id="47427"/>
    <lineage>
        <taxon>Eukaryota</taxon>
        <taxon>Fungi</taxon>
        <taxon>Dikarya</taxon>
        <taxon>Basidiomycota</taxon>
        <taxon>Agaricomycotina</taxon>
        <taxon>Agaricomycetes</taxon>
        <taxon>Agaricomycetidae</taxon>
        <taxon>Agaricales</taxon>
        <taxon>Marasmiineae</taxon>
        <taxon>Physalacriaceae</taxon>
        <taxon>Armillaria</taxon>
    </lineage>
</organism>
<evidence type="ECO:0000313" key="6">
    <source>
        <dbReference type="EMBL" id="PBK93779.1"/>
    </source>
</evidence>
<keyword evidence="2" id="KW-0999">Mitochondrion inner membrane</keyword>
<evidence type="ECO:0000256" key="5">
    <source>
        <dbReference type="SAM" id="Phobius"/>
    </source>
</evidence>
<keyword evidence="7" id="KW-1185">Reference proteome</keyword>
<dbReference type="GO" id="GO:0005743">
    <property type="term" value="C:mitochondrial inner membrane"/>
    <property type="evidence" value="ECO:0007669"/>
    <property type="project" value="UniProtKB-SubCell"/>
</dbReference>
<evidence type="ECO:0000313" key="7">
    <source>
        <dbReference type="Proteomes" id="UP000217790"/>
    </source>
</evidence>
<evidence type="ECO:0000256" key="4">
    <source>
        <dbReference type="ARBA" id="ARBA00023136"/>
    </source>
</evidence>
<feature type="transmembrane region" description="Helical" evidence="5">
    <location>
        <begin position="41"/>
        <end position="62"/>
    </location>
</feature>
<proteinExistence type="predicted"/>
<evidence type="ECO:0000256" key="1">
    <source>
        <dbReference type="ARBA" id="ARBA00004273"/>
    </source>
</evidence>
<dbReference type="AlphaFoldDB" id="A0A2H3DEY1"/>
<dbReference type="Pfam" id="PF02238">
    <property type="entry name" value="COX7a"/>
    <property type="match status" value="1"/>
</dbReference>